<feature type="transmembrane region" description="Helical" evidence="5">
    <location>
        <begin position="149"/>
        <end position="169"/>
    </location>
</feature>
<proteinExistence type="predicted"/>
<comment type="caution">
    <text evidence="6">The sequence shown here is derived from an EMBL/GenBank/DDBJ whole genome shotgun (WGS) entry which is preliminary data.</text>
</comment>
<gene>
    <name evidence="6" type="ORF">COU85_01080</name>
</gene>
<evidence type="ECO:0000313" key="6">
    <source>
        <dbReference type="EMBL" id="PJE59909.1"/>
    </source>
</evidence>
<dbReference type="Proteomes" id="UP000231086">
    <property type="component" value="Unassembled WGS sequence"/>
</dbReference>
<comment type="subcellular location">
    <subcellularLocation>
        <location evidence="1">Membrane</location>
        <topology evidence="1">Multi-pass membrane protein</topology>
    </subcellularLocation>
</comment>
<protein>
    <recommendedName>
        <fullName evidence="8">Phospholipase C/D domain-containing protein</fullName>
    </recommendedName>
</protein>
<evidence type="ECO:0000256" key="5">
    <source>
        <dbReference type="SAM" id="Phobius"/>
    </source>
</evidence>
<dbReference type="SUPFAM" id="SSF161098">
    <property type="entry name" value="MetI-like"/>
    <property type="match status" value="1"/>
</dbReference>
<feature type="transmembrane region" description="Helical" evidence="5">
    <location>
        <begin position="109"/>
        <end position="129"/>
    </location>
</feature>
<evidence type="ECO:0000256" key="2">
    <source>
        <dbReference type="ARBA" id="ARBA00022692"/>
    </source>
</evidence>
<keyword evidence="4 5" id="KW-0472">Membrane</keyword>
<evidence type="ECO:0000256" key="4">
    <source>
        <dbReference type="ARBA" id="ARBA00023136"/>
    </source>
</evidence>
<organism evidence="6 7">
    <name type="scientific">Candidatus Portnoybacteria bacterium CG10_big_fil_rev_8_21_14_0_10_44_7</name>
    <dbReference type="NCBI Taxonomy" id="1974816"/>
    <lineage>
        <taxon>Bacteria</taxon>
        <taxon>Candidatus Portnoyibacteriota</taxon>
    </lineage>
</organism>
<evidence type="ECO:0000256" key="3">
    <source>
        <dbReference type="ARBA" id="ARBA00022989"/>
    </source>
</evidence>
<keyword evidence="2 5" id="KW-0812">Transmembrane</keyword>
<keyword evidence="3 5" id="KW-1133">Transmembrane helix</keyword>
<feature type="transmembrane region" description="Helical" evidence="5">
    <location>
        <begin position="28"/>
        <end position="49"/>
    </location>
</feature>
<name>A0A2M8KJ09_9BACT</name>
<dbReference type="GO" id="GO:0016020">
    <property type="term" value="C:membrane"/>
    <property type="evidence" value="ECO:0007669"/>
    <property type="project" value="UniProtKB-SubCell"/>
</dbReference>
<accession>A0A2M8KJ09</accession>
<feature type="transmembrane region" description="Helical" evidence="5">
    <location>
        <begin position="81"/>
        <end position="102"/>
    </location>
</feature>
<evidence type="ECO:0000313" key="7">
    <source>
        <dbReference type="Proteomes" id="UP000231086"/>
    </source>
</evidence>
<dbReference type="AlphaFoldDB" id="A0A2M8KJ09"/>
<sequence length="178" mass="20806">MDIFAHGLWPLVAAKAAKKKIKLNLKAVFFWGVFPDLFAFTPIFAWLLWRRFFTGQNYFNGLNPQTLNESTNFMHGLTNTLYQLSHSLIVATLIILFVAWIFRQKTWPLLAWLLHILIDIPTHSLSFYPTPFLWPISDFRFAGLSWAQPWFLVINYSALVLVFSVLFIAKRKKLINKN</sequence>
<dbReference type="EMBL" id="PFEA01000021">
    <property type="protein sequence ID" value="PJE59909.1"/>
    <property type="molecule type" value="Genomic_DNA"/>
</dbReference>
<evidence type="ECO:0000256" key="1">
    <source>
        <dbReference type="ARBA" id="ARBA00004141"/>
    </source>
</evidence>
<reference evidence="7" key="1">
    <citation type="submission" date="2017-09" db="EMBL/GenBank/DDBJ databases">
        <title>Depth-based differentiation of microbial function through sediment-hosted aquifers and enrichment of novel symbionts in the deep terrestrial subsurface.</title>
        <authorList>
            <person name="Probst A.J."/>
            <person name="Ladd B."/>
            <person name="Jarett J.K."/>
            <person name="Geller-Mcgrath D.E."/>
            <person name="Sieber C.M.K."/>
            <person name="Emerson J.B."/>
            <person name="Anantharaman K."/>
            <person name="Thomas B.C."/>
            <person name="Malmstrom R."/>
            <person name="Stieglmeier M."/>
            <person name="Klingl A."/>
            <person name="Woyke T."/>
            <person name="Ryan C.M."/>
            <person name="Banfield J.F."/>
        </authorList>
    </citation>
    <scope>NUCLEOTIDE SEQUENCE [LARGE SCALE GENOMIC DNA]</scope>
</reference>
<dbReference type="InterPro" id="IPR035906">
    <property type="entry name" value="MetI-like_sf"/>
</dbReference>
<evidence type="ECO:0008006" key="8">
    <source>
        <dbReference type="Google" id="ProtNLM"/>
    </source>
</evidence>